<accession>H0E153</accession>
<dbReference type="OrthoDB" id="3190266at2"/>
<name>H0E153_9ACTN</name>
<dbReference type="InterPro" id="IPR051448">
    <property type="entry name" value="CdaR-like_regulators"/>
</dbReference>
<dbReference type="InterPro" id="IPR025736">
    <property type="entry name" value="PucR_C-HTH_dom"/>
</dbReference>
<evidence type="ECO:0000259" key="3">
    <source>
        <dbReference type="Pfam" id="PF14361"/>
    </source>
</evidence>
<dbReference type="AlphaFoldDB" id="H0E153"/>
<dbReference type="InterPro" id="IPR042070">
    <property type="entry name" value="PucR_C-HTH_sf"/>
</dbReference>
<organism evidence="5 6">
    <name type="scientific">Patulibacter medicamentivorans</name>
    <dbReference type="NCBI Taxonomy" id="1097667"/>
    <lineage>
        <taxon>Bacteria</taxon>
        <taxon>Bacillati</taxon>
        <taxon>Actinomycetota</taxon>
        <taxon>Thermoleophilia</taxon>
        <taxon>Solirubrobacterales</taxon>
        <taxon>Patulibacteraceae</taxon>
        <taxon>Patulibacter</taxon>
    </lineage>
</organism>
<evidence type="ECO:0000259" key="2">
    <source>
        <dbReference type="Pfam" id="PF13556"/>
    </source>
</evidence>
<dbReference type="Pfam" id="PF17853">
    <property type="entry name" value="GGDEF_2"/>
    <property type="match status" value="1"/>
</dbReference>
<dbReference type="EMBL" id="AGUD01000018">
    <property type="protein sequence ID" value="EHN12573.1"/>
    <property type="molecule type" value="Genomic_DNA"/>
</dbReference>
<dbReference type="PATRIC" id="fig|1097667.3.peg.511"/>
<protein>
    <recommendedName>
        <fullName evidence="7">Regulatory protein</fullName>
    </recommendedName>
</protein>
<feature type="domain" description="RsbT co-antagonist protein RsbRD N-terminal" evidence="3">
    <location>
        <begin position="26"/>
        <end position="171"/>
    </location>
</feature>
<sequence length="408" mass="44672">MTPPPATTDSTTAEIRDAAQRLDLDETARALTDRVLADAFPERSSDRAFVAIAERSVRENVVNLRSILSGTTRVEETRPRPGALEFAGAVAEMRLPASSLEGAYRAGQNSFWSAWFQVARDHSQGSGLPLDDYLDWPSTQLFAYINHILTPVIAQYERVAAERRSGREHLRETVLRDLLEDRIAEPDDDVARALGYRLEGSHLFLLLQTGSSRRPEEEATQLRAALAASESLLHRHGLHEWGLWLGASDAFPPAAIARLKRVLAGISATVAVGTVGRGLSGFRQTRRRALEAARVQAALGGAPSVVWDADVRLEALLIDDEERAGDFVVTELGPLAAEDGRAARLRDTLLTWLATGSHVSTAATLGVHEHTVRNRIREIEALLQTPVAGRRAELQVALRLHRVLAGTR</sequence>
<keyword evidence="6" id="KW-1185">Reference proteome</keyword>
<evidence type="ECO:0008006" key="7">
    <source>
        <dbReference type="Google" id="ProtNLM"/>
    </source>
</evidence>
<dbReference type="Gene3D" id="1.10.10.2840">
    <property type="entry name" value="PucR C-terminal helix-turn-helix domain"/>
    <property type="match status" value="1"/>
</dbReference>
<feature type="domain" description="CdaR GGDEF-like" evidence="4">
    <location>
        <begin position="190"/>
        <end position="295"/>
    </location>
</feature>
<dbReference type="RefSeq" id="WP_007570560.1">
    <property type="nucleotide sequence ID" value="NZ_AGUD01000018.1"/>
</dbReference>
<evidence type="ECO:0000313" key="5">
    <source>
        <dbReference type="EMBL" id="EHN12573.1"/>
    </source>
</evidence>
<proteinExistence type="inferred from homology"/>
<reference evidence="5 6" key="1">
    <citation type="journal article" date="2013" name="Biodegradation">
        <title>Quantitative proteomic analysis of ibuprofen-degrading Patulibacter sp. strain I11.</title>
        <authorList>
            <person name="Almeida B."/>
            <person name="Kjeldal H."/>
            <person name="Lolas I."/>
            <person name="Knudsen A.D."/>
            <person name="Carvalho G."/>
            <person name="Nielsen K.L."/>
            <person name="Barreto Crespo M.T."/>
            <person name="Stensballe A."/>
            <person name="Nielsen J.L."/>
        </authorList>
    </citation>
    <scope>NUCLEOTIDE SEQUENCE [LARGE SCALE GENOMIC DNA]</scope>
    <source>
        <strain evidence="5 6">I11</strain>
    </source>
</reference>
<comment type="similarity">
    <text evidence="1">Belongs to the CdaR family.</text>
</comment>
<dbReference type="Pfam" id="PF13556">
    <property type="entry name" value="HTH_30"/>
    <property type="match status" value="1"/>
</dbReference>
<dbReference type="InterPro" id="IPR041522">
    <property type="entry name" value="CdaR_GGDEF"/>
</dbReference>
<evidence type="ECO:0000313" key="6">
    <source>
        <dbReference type="Proteomes" id="UP000005143"/>
    </source>
</evidence>
<gene>
    <name evidence="5" type="ORF">PAI11_05130</name>
</gene>
<feature type="domain" description="PucR C-terminal helix-turn-helix" evidence="2">
    <location>
        <begin position="345"/>
        <end position="400"/>
    </location>
</feature>
<dbReference type="InterPro" id="IPR025751">
    <property type="entry name" value="RsbRD_N_dom"/>
</dbReference>
<dbReference type="PANTHER" id="PTHR33744">
    <property type="entry name" value="CARBOHYDRATE DIACID REGULATOR"/>
    <property type="match status" value="1"/>
</dbReference>
<dbReference type="Pfam" id="PF14361">
    <property type="entry name" value="RsbRD_N"/>
    <property type="match status" value="1"/>
</dbReference>
<dbReference type="Proteomes" id="UP000005143">
    <property type="component" value="Unassembled WGS sequence"/>
</dbReference>
<evidence type="ECO:0000259" key="4">
    <source>
        <dbReference type="Pfam" id="PF17853"/>
    </source>
</evidence>
<evidence type="ECO:0000256" key="1">
    <source>
        <dbReference type="ARBA" id="ARBA00006754"/>
    </source>
</evidence>
<comment type="caution">
    <text evidence="5">The sequence shown here is derived from an EMBL/GenBank/DDBJ whole genome shotgun (WGS) entry which is preliminary data.</text>
</comment>
<dbReference type="PANTHER" id="PTHR33744:SF1">
    <property type="entry name" value="DNA-BINDING TRANSCRIPTIONAL ACTIVATOR ADER"/>
    <property type="match status" value="1"/>
</dbReference>